<evidence type="ECO:0000256" key="8">
    <source>
        <dbReference type="ARBA" id="ARBA00023002"/>
    </source>
</evidence>
<keyword evidence="10" id="KW-0472">Membrane</keyword>
<dbReference type="InterPro" id="IPR018507">
    <property type="entry name" value="Cyt_c_oxidase_su6a_CS"/>
</dbReference>
<comment type="pathway">
    <text evidence="2">Energy metabolism; oxidative phosphorylation.</text>
</comment>
<comment type="similarity">
    <text evidence="3">Belongs to the cytochrome c oxidase subunit 6A family.</text>
</comment>
<dbReference type="PANTHER" id="PTHR15407:SF28">
    <property type="entry name" value="RIBITOL-5-PHOSPHATE TRANSFERASE FKTN"/>
    <property type="match status" value="1"/>
</dbReference>
<evidence type="ECO:0000256" key="3">
    <source>
        <dbReference type="ARBA" id="ARBA00005553"/>
    </source>
</evidence>
<protein>
    <recommendedName>
        <fullName evidence="12">LicD/FKTN/FKRP nucleotidyltransferase domain-containing protein</fullName>
    </recommendedName>
</protein>
<evidence type="ECO:0000313" key="13">
    <source>
        <dbReference type="EMBL" id="QWU87238.1"/>
    </source>
</evidence>
<organism evidence="13 14">
    <name type="scientific">Candidozyma haemuli</name>
    <dbReference type="NCBI Taxonomy" id="45357"/>
    <lineage>
        <taxon>Eukaryota</taxon>
        <taxon>Fungi</taxon>
        <taxon>Dikarya</taxon>
        <taxon>Ascomycota</taxon>
        <taxon>Saccharomycotina</taxon>
        <taxon>Pichiomycetes</taxon>
        <taxon>Metschnikowiaceae</taxon>
        <taxon>Candidozyma</taxon>
    </lineage>
</organism>
<keyword evidence="5" id="KW-0999">Mitochondrion inner membrane</keyword>
<dbReference type="InterPro" id="IPR036418">
    <property type="entry name" value="Cyt_c_oxidase_su6a_sf"/>
</dbReference>
<dbReference type="CDD" id="cd00925">
    <property type="entry name" value="Cyt_c_Oxidase_VIa"/>
    <property type="match status" value="1"/>
</dbReference>
<dbReference type="InterPro" id="IPR007074">
    <property type="entry name" value="LicD/FKTN/FKRP_NTP_transf"/>
</dbReference>
<keyword evidence="7" id="KW-1133">Transmembrane helix</keyword>
<dbReference type="Pfam" id="PF02046">
    <property type="entry name" value="COX6A"/>
    <property type="match status" value="1"/>
</dbReference>
<dbReference type="Gene3D" id="4.10.95.10">
    <property type="entry name" value="Cytochrome c oxidase, subunit VIa"/>
    <property type="match status" value="1"/>
</dbReference>
<evidence type="ECO:0000256" key="4">
    <source>
        <dbReference type="ARBA" id="ARBA00022692"/>
    </source>
</evidence>
<feature type="region of interest" description="Disordered" evidence="11">
    <location>
        <begin position="776"/>
        <end position="812"/>
    </location>
</feature>
<dbReference type="EMBL" id="CP076662">
    <property type="protein sequence ID" value="QWU87238.1"/>
    <property type="molecule type" value="Genomic_DNA"/>
</dbReference>
<proteinExistence type="inferred from homology"/>
<dbReference type="Proteomes" id="UP000825434">
    <property type="component" value="Chromosome 2"/>
</dbReference>
<gene>
    <name evidence="13" type="ORF">CA3LBN_001503</name>
</gene>
<evidence type="ECO:0000256" key="2">
    <source>
        <dbReference type="ARBA" id="ARBA00004673"/>
    </source>
</evidence>
<keyword evidence="4" id="KW-0812">Transmembrane</keyword>
<dbReference type="Pfam" id="PF04991">
    <property type="entry name" value="LicD"/>
    <property type="match status" value="2"/>
</dbReference>
<evidence type="ECO:0000256" key="11">
    <source>
        <dbReference type="SAM" id="MobiDB-lite"/>
    </source>
</evidence>
<feature type="compositionally biased region" description="Basic and acidic residues" evidence="11">
    <location>
        <begin position="785"/>
        <end position="804"/>
    </location>
</feature>
<evidence type="ECO:0000259" key="12">
    <source>
        <dbReference type="Pfam" id="PF04991"/>
    </source>
</evidence>
<dbReference type="InterPro" id="IPR001349">
    <property type="entry name" value="Cyt_c_oxidase_su6a"/>
</dbReference>
<dbReference type="InterPro" id="IPR009644">
    <property type="entry name" value="FKTN/MNN4/W02B3.4-1"/>
</dbReference>
<reference evidence="13 14" key="1">
    <citation type="submission" date="2021-06" db="EMBL/GenBank/DDBJ databases">
        <title>Candida outbreak in Lebanon.</title>
        <authorList>
            <person name="Finianos M."/>
        </authorList>
    </citation>
    <scope>NUCLEOTIDE SEQUENCE [LARGE SCALE GENOMIC DNA]</scope>
    <source>
        <strain evidence="13">CA3LBN</strain>
    </source>
</reference>
<feature type="domain" description="LicD/FKTN/FKRP nucleotidyltransferase" evidence="12">
    <location>
        <begin position="436"/>
        <end position="543"/>
    </location>
</feature>
<dbReference type="SUPFAM" id="SSF81411">
    <property type="entry name" value="Mitochondrial cytochrome c oxidase subunit VIa"/>
    <property type="match status" value="1"/>
</dbReference>
<sequence>MIRRRRCQYLALAVIALHLIVISLIGTQSPEKLLPLKNLTNTLRDYAVLLRERNSFAFDAWTDKIFSNYLEDPSTESKDIKIAALSVNGSAYGADKTAVSIPAFLKDESENPILLPFEPRFTLGMILNEYNEQLKNDVGASPATFEYTLPVFHWSDWTDLSALYPHFMSAGENRQSCKMFGKTPRKTRKNPNPQATAPNWCIDDSQIAHLYHENLVADERKQACLKEILQSPLRTGFHVDQYGGRTPHASKKVEAASYLNDFMDKPLSIVLLLPHPSGRSRSIRLNVNQEVGSRVRLSHSDLAKSVAGRADEVDIREELCRLASYYEDESSDTYHPTIELQHEDFVEDSRLRLQELLAKETLTPHERNYALSLNLSISGVEPTKYLYEAQLHRSTPNWAWGSHYDWRFYKSIINFSDLQAPALHSLTQAWLRFINAQHLQSWVAHGTLLSWYWNGINFPWDADVDVQMPITDLHVLARNFNQSIIVDFGTDINGEVKTGRYFLDIGTWISSREFGNGLNNIDGRFIDMDTGLYIDITGLSISNMVAPKEYDRKLPRGLRRTNKDRFMDDLEVARNNYLQIYNCRNRHFASLKDLSPMKLTYVEGVPAYVPNNYMVMLQREYNEGGLMEQKFKRYVYLPRLRIWHPFDKVSQFVVGKGKDFQPMLELGPDKSKASNKIDKMAVYTMSDEDYLELMVREKSLLVEYLTTREVTALHENEMKKLLKNKPTEDLLLENEKLIHQFPSFRRDYIRYARAKEDFSFDEKVVELTNEMMSFRQGSEPGMKQNTREMDVERSEQVNSKKDGPDPVLPTATPTAMFRNLTNRTFTRFNSHGHGHGHVSKFIKDNAFKVDKTAGEAFKKEYAEKVHHSESVTKLWTKITYYVAIPAILLTAIPVGRIEMKHVEHRDHLRHMSDEEWPTQYEYQNLRSKKFFWGDGDKTLFWNSDVNRHIEE</sequence>
<feature type="domain" description="LicD/FKTN/FKRP nucleotidyltransferase" evidence="12">
    <location>
        <begin position="571"/>
        <end position="621"/>
    </location>
</feature>
<accession>A0ABX8I7R1</accession>
<evidence type="ECO:0000256" key="6">
    <source>
        <dbReference type="ARBA" id="ARBA00022946"/>
    </source>
</evidence>
<dbReference type="PROSITE" id="PS01329">
    <property type="entry name" value="COX6A"/>
    <property type="match status" value="1"/>
</dbReference>
<evidence type="ECO:0000313" key="14">
    <source>
        <dbReference type="Proteomes" id="UP000825434"/>
    </source>
</evidence>
<name>A0ABX8I7R1_9ASCO</name>
<evidence type="ECO:0000256" key="10">
    <source>
        <dbReference type="ARBA" id="ARBA00023136"/>
    </source>
</evidence>
<keyword evidence="9" id="KW-0496">Mitochondrion</keyword>
<evidence type="ECO:0000256" key="7">
    <source>
        <dbReference type="ARBA" id="ARBA00022989"/>
    </source>
</evidence>
<keyword evidence="6" id="KW-0809">Transit peptide</keyword>
<comment type="subcellular location">
    <subcellularLocation>
        <location evidence="1">Mitochondrion inner membrane</location>
        <topology evidence="1">Single-pass membrane protein</topology>
    </subcellularLocation>
</comment>
<keyword evidence="14" id="KW-1185">Reference proteome</keyword>
<evidence type="ECO:0000256" key="1">
    <source>
        <dbReference type="ARBA" id="ARBA00004434"/>
    </source>
</evidence>
<evidence type="ECO:0000256" key="5">
    <source>
        <dbReference type="ARBA" id="ARBA00022792"/>
    </source>
</evidence>
<keyword evidence="8" id="KW-0560">Oxidoreductase</keyword>
<dbReference type="PANTHER" id="PTHR15407">
    <property type="entry name" value="FUKUTIN-RELATED"/>
    <property type="match status" value="1"/>
</dbReference>
<evidence type="ECO:0000256" key="9">
    <source>
        <dbReference type="ARBA" id="ARBA00023128"/>
    </source>
</evidence>